<accession>A0ABD3K6P3</accession>
<feature type="compositionally biased region" description="Basic and acidic residues" evidence="1">
    <location>
        <begin position="15"/>
        <end position="28"/>
    </location>
</feature>
<dbReference type="AlphaFoldDB" id="A0ABD3K6P3"/>
<evidence type="ECO:0000256" key="1">
    <source>
        <dbReference type="SAM" id="MobiDB-lite"/>
    </source>
</evidence>
<reference evidence="2 3" key="1">
    <citation type="submission" date="2024-11" db="EMBL/GenBank/DDBJ databases">
        <title>Chromosome-level genome assembly of Eucalyptus globulus Labill. provides insights into its genome evolution.</title>
        <authorList>
            <person name="Li X."/>
        </authorList>
    </citation>
    <scope>NUCLEOTIDE SEQUENCE [LARGE SCALE GENOMIC DNA]</scope>
    <source>
        <strain evidence="2">CL2024</strain>
        <tissue evidence="2">Fresh tender leaves</tissue>
    </source>
</reference>
<sequence length="262" mass="29628">MDDLEMNMRILSARKDDVGNQLKQEERRPGKKRKKEIELWMQSVGSLEDQVHDLGRKVREGHFFSHLLSKDQVSGLATKVKNLHDMGRFDHGLTLDMTLDRGPELQLGEQSRTNESTPLSDCLERCPTNESTLFHDCLDHLPPLELEGRGSGGSELHLSEQSRTNELTPLPECLNDPPLLELEGLQSGGSELQLGEQPRTNQWTHLRDYLNLPPLWELEIVRLFEKLHLTPCRGLQHLEEPPELDPTFGGSPSTLPPIAAAF</sequence>
<dbReference type="Proteomes" id="UP001634007">
    <property type="component" value="Unassembled WGS sequence"/>
</dbReference>
<gene>
    <name evidence="2" type="ORF">ACJRO7_023145</name>
</gene>
<feature type="region of interest" description="Disordered" evidence="1">
    <location>
        <begin position="15"/>
        <end position="34"/>
    </location>
</feature>
<feature type="region of interest" description="Disordered" evidence="1">
    <location>
        <begin position="148"/>
        <end position="171"/>
    </location>
</feature>
<dbReference type="EMBL" id="JBJKBG010000006">
    <property type="protein sequence ID" value="KAL3733731.1"/>
    <property type="molecule type" value="Genomic_DNA"/>
</dbReference>
<feature type="region of interest" description="Disordered" evidence="1">
    <location>
        <begin position="240"/>
        <end position="262"/>
    </location>
</feature>
<organism evidence="2 3">
    <name type="scientific">Eucalyptus globulus</name>
    <name type="common">Tasmanian blue gum</name>
    <dbReference type="NCBI Taxonomy" id="34317"/>
    <lineage>
        <taxon>Eukaryota</taxon>
        <taxon>Viridiplantae</taxon>
        <taxon>Streptophyta</taxon>
        <taxon>Embryophyta</taxon>
        <taxon>Tracheophyta</taxon>
        <taxon>Spermatophyta</taxon>
        <taxon>Magnoliopsida</taxon>
        <taxon>eudicotyledons</taxon>
        <taxon>Gunneridae</taxon>
        <taxon>Pentapetalae</taxon>
        <taxon>rosids</taxon>
        <taxon>malvids</taxon>
        <taxon>Myrtales</taxon>
        <taxon>Myrtaceae</taxon>
        <taxon>Myrtoideae</taxon>
        <taxon>Eucalypteae</taxon>
        <taxon>Eucalyptus</taxon>
    </lineage>
</organism>
<proteinExistence type="predicted"/>
<protein>
    <submittedName>
        <fullName evidence="2">Uncharacterized protein</fullName>
    </submittedName>
</protein>
<name>A0ABD3K6P3_EUCGL</name>
<evidence type="ECO:0000313" key="2">
    <source>
        <dbReference type="EMBL" id="KAL3733731.1"/>
    </source>
</evidence>
<comment type="caution">
    <text evidence="2">The sequence shown here is derived from an EMBL/GenBank/DDBJ whole genome shotgun (WGS) entry which is preliminary data.</text>
</comment>
<keyword evidence="3" id="KW-1185">Reference proteome</keyword>
<evidence type="ECO:0000313" key="3">
    <source>
        <dbReference type="Proteomes" id="UP001634007"/>
    </source>
</evidence>